<dbReference type="EMBL" id="MU277191">
    <property type="protein sequence ID" value="KAI0066914.1"/>
    <property type="molecule type" value="Genomic_DNA"/>
</dbReference>
<evidence type="ECO:0000313" key="1">
    <source>
        <dbReference type="EMBL" id="KAI0066914.1"/>
    </source>
</evidence>
<accession>A0ACB8TER1</accession>
<comment type="caution">
    <text evidence="1">The sequence shown here is derived from an EMBL/GenBank/DDBJ whole genome shotgun (WGS) entry which is preliminary data.</text>
</comment>
<gene>
    <name evidence="1" type="ORF">BV25DRAFT_1820028</name>
</gene>
<proteinExistence type="predicted"/>
<protein>
    <submittedName>
        <fullName evidence="1">Uncharacterized protein</fullName>
    </submittedName>
</protein>
<name>A0ACB8TER1_9AGAM</name>
<keyword evidence="2" id="KW-1185">Reference proteome</keyword>
<reference evidence="1" key="1">
    <citation type="submission" date="2021-03" db="EMBL/GenBank/DDBJ databases">
        <authorList>
            <consortium name="DOE Joint Genome Institute"/>
            <person name="Ahrendt S."/>
            <person name="Looney B.P."/>
            <person name="Miyauchi S."/>
            <person name="Morin E."/>
            <person name="Drula E."/>
            <person name="Courty P.E."/>
            <person name="Chicoki N."/>
            <person name="Fauchery L."/>
            <person name="Kohler A."/>
            <person name="Kuo A."/>
            <person name="Labutti K."/>
            <person name="Pangilinan J."/>
            <person name="Lipzen A."/>
            <person name="Riley R."/>
            <person name="Andreopoulos W."/>
            <person name="He G."/>
            <person name="Johnson J."/>
            <person name="Barry K.W."/>
            <person name="Grigoriev I.V."/>
            <person name="Nagy L."/>
            <person name="Hibbett D."/>
            <person name="Henrissat B."/>
            <person name="Matheny P.B."/>
            <person name="Labbe J."/>
            <person name="Martin F."/>
        </authorList>
    </citation>
    <scope>NUCLEOTIDE SEQUENCE</scope>
    <source>
        <strain evidence="1">HHB10654</strain>
    </source>
</reference>
<evidence type="ECO:0000313" key="2">
    <source>
        <dbReference type="Proteomes" id="UP000814140"/>
    </source>
</evidence>
<dbReference type="Proteomes" id="UP000814140">
    <property type="component" value="Unassembled WGS sequence"/>
</dbReference>
<sequence length="920" mass="102789">MHQYGLDLDVAPMDFMIVDKQHPRGLLPGTNFDNLSDMYKPSAVASVLLEAGYDGVIESPDTMHRTGTGKIEQPAYVLPAVQDTSMPWPTYRRRLEAEIIYPVVLQARTPVPFTLSLPGPTIQHSVNVLKAYGKIGRYIPEAIGLIYVWMRSWGVQDLNPFVVSALFIKSLQETYVTASSGATLPDESVVETTVWMPFQDKGRSNYIEAVELDISYVSNPDEMPAKSHASVLLQFFKWYSGKAFHKDAPNGHTPIVRIHEPNIIDKKYGDRLRSFSEASRPWTRHQLIVPDLFVPTHNHGFNVNRSTLLYVHRLSEVSANLLSTCYPLYSIFGPYWTPTLHPDALMVLSDERRRSPSPYPRPPAGLAQRRMYSTNARLGEEVQRKYHLNVPPPTIQHLRATTLARVSAAIQRQYGMRYRVEIFGSTQYGVDSARSDLDLVVIDPERLDGFHPRVDLKRLPRLYDVYDLATTLRRAGFRTLRTIASASVPIVKFMDPTTGLSCDINVNDQLGLMNTALIKHYCDILPILRPLIMTIKQWAKPLGYNSPSPPAGEPTSFSSYALVLMTIGLLQTRSLLPNLQHPNGAAPTSDAVFWLRSRVGNKRSPVDVSWTKVRDWRPPYELNVEQALMDWFHYWGHEHTYSDSLMSIRDGGVGKRQRPLGKKKVAGFPDNVPFSGRPPLVPETATAQSKAASTIPSAVSPPAEEPEDAQRSADAVSEEGDEDAASHPDVGLSAEAEQELDKEGKPYGEPTSWQTQYVCVPDPFILTKNVTGSVNTAVAHRFRDDCRRAYAFLCMEGELSQLLRFDPPDPDRPMPPPRTPRRRPAKQTPRADGRDSSGPPRPAVASTDTRTPPRSATPSRRVRELQGGHGTRPGGQGRASALSTAAYETFKKMQETHSRLDEEKLISVVQKQTAGRLEAP</sequence>
<reference evidence="1" key="2">
    <citation type="journal article" date="2022" name="New Phytol.">
        <title>Evolutionary transition to the ectomycorrhizal habit in the genomes of a hyperdiverse lineage of mushroom-forming fungi.</title>
        <authorList>
            <person name="Looney B."/>
            <person name="Miyauchi S."/>
            <person name="Morin E."/>
            <person name="Drula E."/>
            <person name="Courty P.E."/>
            <person name="Kohler A."/>
            <person name="Kuo A."/>
            <person name="LaButti K."/>
            <person name="Pangilinan J."/>
            <person name="Lipzen A."/>
            <person name="Riley R."/>
            <person name="Andreopoulos W."/>
            <person name="He G."/>
            <person name="Johnson J."/>
            <person name="Nolan M."/>
            <person name="Tritt A."/>
            <person name="Barry K.W."/>
            <person name="Grigoriev I.V."/>
            <person name="Nagy L.G."/>
            <person name="Hibbett D."/>
            <person name="Henrissat B."/>
            <person name="Matheny P.B."/>
            <person name="Labbe J."/>
            <person name="Martin F.M."/>
        </authorList>
    </citation>
    <scope>NUCLEOTIDE SEQUENCE</scope>
    <source>
        <strain evidence="1">HHB10654</strain>
    </source>
</reference>
<organism evidence="1 2">
    <name type="scientific">Artomyces pyxidatus</name>
    <dbReference type="NCBI Taxonomy" id="48021"/>
    <lineage>
        <taxon>Eukaryota</taxon>
        <taxon>Fungi</taxon>
        <taxon>Dikarya</taxon>
        <taxon>Basidiomycota</taxon>
        <taxon>Agaricomycotina</taxon>
        <taxon>Agaricomycetes</taxon>
        <taxon>Russulales</taxon>
        <taxon>Auriscalpiaceae</taxon>
        <taxon>Artomyces</taxon>
    </lineage>
</organism>